<comment type="subcellular location">
    <subcellularLocation>
        <location evidence="1">Cell membrane</location>
        <topology evidence="1">Multi-pass membrane protein</topology>
    </subcellularLocation>
</comment>
<dbReference type="Gene3D" id="1.20.1250.20">
    <property type="entry name" value="MFS general substrate transporter like domains"/>
    <property type="match status" value="1"/>
</dbReference>
<evidence type="ECO:0000313" key="11">
    <source>
        <dbReference type="EMBL" id="QQV75904.1"/>
    </source>
</evidence>
<evidence type="ECO:0000256" key="3">
    <source>
        <dbReference type="ARBA" id="ARBA00022475"/>
    </source>
</evidence>
<feature type="transmembrane region" description="Helical" evidence="9">
    <location>
        <begin position="299"/>
        <end position="319"/>
    </location>
</feature>
<feature type="transmembrane region" description="Helical" evidence="9">
    <location>
        <begin position="21"/>
        <end position="43"/>
    </location>
</feature>
<dbReference type="InterPro" id="IPR011701">
    <property type="entry name" value="MFS"/>
</dbReference>
<feature type="transmembrane region" description="Helical" evidence="9">
    <location>
        <begin position="55"/>
        <end position="81"/>
    </location>
</feature>
<organism evidence="11 12">
    <name type="scientific">Sphingomonas aliaeris</name>
    <dbReference type="NCBI Taxonomy" id="2759526"/>
    <lineage>
        <taxon>Bacteria</taxon>
        <taxon>Pseudomonadati</taxon>
        <taxon>Pseudomonadota</taxon>
        <taxon>Alphaproteobacteria</taxon>
        <taxon>Sphingomonadales</taxon>
        <taxon>Sphingomonadaceae</taxon>
        <taxon>Sphingomonas</taxon>
    </lineage>
</organism>
<keyword evidence="4 9" id="KW-0812">Transmembrane</keyword>
<accession>A0A974NS28</accession>
<dbReference type="Pfam" id="PF07690">
    <property type="entry name" value="MFS_1"/>
    <property type="match status" value="1"/>
</dbReference>
<dbReference type="PANTHER" id="PTHR23513:SF9">
    <property type="entry name" value="ENTEROBACTIN EXPORTER ENTS"/>
    <property type="match status" value="1"/>
</dbReference>
<evidence type="ECO:0000256" key="8">
    <source>
        <dbReference type="ARBA" id="ARBA00040914"/>
    </source>
</evidence>
<dbReference type="KEGG" id="sari:H5J25_09810"/>
<dbReference type="PANTHER" id="PTHR23513">
    <property type="entry name" value="INTEGRAL MEMBRANE EFFLUX PROTEIN-RELATED"/>
    <property type="match status" value="1"/>
</dbReference>
<keyword evidence="2" id="KW-0813">Transport</keyword>
<dbReference type="SUPFAM" id="SSF103473">
    <property type="entry name" value="MFS general substrate transporter"/>
    <property type="match status" value="1"/>
</dbReference>
<feature type="transmembrane region" description="Helical" evidence="9">
    <location>
        <begin position="115"/>
        <end position="140"/>
    </location>
</feature>
<evidence type="ECO:0000256" key="7">
    <source>
        <dbReference type="ARBA" id="ARBA00038075"/>
    </source>
</evidence>
<dbReference type="GO" id="GO:0022857">
    <property type="term" value="F:transmembrane transporter activity"/>
    <property type="evidence" value="ECO:0007669"/>
    <property type="project" value="InterPro"/>
</dbReference>
<dbReference type="InterPro" id="IPR036259">
    <property type="entry name" value="MFS_trans_sf"/>
</dbReference>
<feature type="transmembrane region" description="Helical" evidence="9">
    <location>
        <begin position="183"/>
        <end position="202"/>
    </location>
</feature>
<evidence type="ECO:0000256" key="6">
    <source>
        <dbReference type="ARBA" id="ARBA00023136"/>
    </source>
</evidence>
<reference evidence="12" key="1">
    <citation type="submission" date="2020-09" db="EMBL/GenBank/DDBJ databases">
        <title>Sphingomonas sp., a new species isolated from pork steak.</title>
        <authorList>
            <person name="Heidler von Heilborn D."/>
        </authorList>
    </citation>
    <scope>NUCLEOTIDE SEQUENCE [LARGE SCALE GENOMIC DNA]</scope>
</reference>
<keyword evidence="6 9" id="KW-0472">Membrane</keyword>
<proteinExistence type="inferred from homology"/>
<evidence type="ECO:0000256" key="9">
    <source>
        <dbReference type="SAM" id="Phobius"/>
    </source>
</evidence>
<dbReference type="InterPro" id="IPR020846">
    <property type="entry name" value="MFS_dom"/>
</dbReference>
<name>A0A974NS28_9SPHN</name>
<evidence type="ECO:0000259" key="10">
    <source>
        <dbReference type="PROSITE" id="PS50850"/>
    </source>
</evidence>
<feature type="transmembrane region" description="Helical" evidence="9">
    <location>
        <begin position="390"/>
        <end position="410"/>
    </location>
</feature>
<dbReference type="EMBL" id="CP061035">
    <property type="protein sequence ID" value="QQV75904.1"/>
    <property type="molecule type" value="Genomic_DNA"/>
</dbReference>
<keyword evidence="5 9" id="KW-1133">Transmembrane helix</keyword>
<sequence length="438" mass="46661">MDTQPLASPHPLRIANFRAYWVARFTMTVAQNAMIIVIGWQVYTIARQTMTMPQAAAQLGLIGLLQFLPLFLSTPVTGYVADRFDRRWITRVTVTLQLASALILALATYEGWMSLPILFSVAVFLGIARAFAGPAFGALAPDLVPRDVLPTAIALSSISWQVGTIIGPALGGFFYSHTATHSGAYWLATILFGLALLCLMLIGKVAQPPRSTARPIKQIVDGLKYVGQNKLVLGTITLDLFAVFLAGTNALLPIYANDIFKVGAQGLSWLAAAPAAGAALVALIFSFRPLKTNVGPKMLVSVLIYGTATVIFGVAHIIIPAYDFEVAVGALAVAGGADMFSVYIRQSLIQLYTPDEMRGRVGAVSQLTISASNELGEAESGFLASMLGPVGAVLVGGGGAIVVTILWTYLFPSIRRAKTFDPPTTRQDAADKEMEAVL</sequence>
<feature type="transmembrane region" description="Helical" evidence="9">
    <location>
        <begin position="267"/>
        <end position="287"/>
    </location>
</feature>
<evidence type="ECO:0000256" key="2">
    <source>
        <dbReference type="ARBA" id="ARBA00022448"/>
    </source>
</evidence>
<evidence type="ECO:0000313" key="12">
    <source>
        <dbReference type="Proteomes" id="UP000595894"/>
    </source>
</evidence>
<dbReference type="PROSITE" id="PS50850">
    <property type="entry name" value="MFS"/>
    <property type="match status" value="1"/>
</dbReference>
<evidence type="ECO:0000256" key="5">
    <source>
        <dbReference type="ARBA" id="ARBA00022989"/>
    </source>
</evidence>
<feature type="domain" description="Major facilitator superfamily (MFS) profile" evidence="10">
    <location>
        <begin position="1"/>
        <end position="207"/>
    </location>
</feature>
<evidence type="ECO:0000256" key="4">
    <source>
        <dbReference type="ARBA" id="ARBA00022692"/>
    </source>
</evidence>
<feature type="transmembrane region" description="Helical" evidence="9">
    <location>
        <begin position="88"/>
        <end position="109"/>
    </location>
</feature>
<dbReference type="Proteomes" id="UP000595894">
    <property type="component" value="Chromosome"/>
</dbReference>
<feature type="transmembrane region" description="Helical" evidence="9">
    <location>
        <begin position="152"/>
        <end position="177"/>
    </location>
</feature>
<keyword evidence="12" id="KW-1185">Reference proteome</keyword>
<dbReference type="GO" id="GO:0005886">
    <property type="term" value="C:plasma membrane"/>
    <property type="evidence" value="ECO:0007669"/>
    <property type="project" value="UniProtKB-SubCell"/>
</dbReference>
<comment type="similarity">
    <text evidence="7">Belongs to the major facilitator superfamily. Drug:H(+) antiporter-3 (DHA3) (TC 2.A.1.21) family.</text>
</comment>
<protein>
    <recommendedName>
        <fullName evidence="8">Multidrug efflux pump Tap</fullName>
    </recommendedName>
</protein>
<feature type="transmembrane region" description="Helical" evidence="9">
    <location>
        <begin position="231"/>
        <end position="255"/>
    </location>
</feature>
<gene>
    <name evidence="11" type="ORF">H5J25_09810</name>
</gene>
<dbReference type="CDD" id="cd06173">
    <property type="entry name" value="MFS_MefA_like"/>
    <property type="match status" value="1"/>
</dbReference>
<evidence type="ECO:0000256" key="1">
    <source>
        <dbReference type="ARBA" id="ARBA00004651"/>
    </source>
</evidence>
<keyword evidence="3" id="KW-1003">Cell membrane</keyword>
<dbReference type="RefSeq" id="WP_202090547.1">
    <property type="nucleotide sequence ID" value="NZ_CP061035.1"/>
</dbReference>
<dbReference type="AlphaFoldDB" id="A0A974NS28"/>